<dbReference type="InterPro" id="IPR003740">
    <property type="entry name" value="YitT"/>
</dbReference>
<evidence type="ECO:0000256" key="2">
    <source>
        <dbReference type="ARBA" id="ARBA00022475"/>
    </source>
</evidence>
<feature type="transmembrane region" description="Helical" evidence="6">
    <location>
        <begin position="118"/>
        <end position="138"/>
    </location>
</feature>
<organism evidence="8 9">
    <name type="scientific">Desulfatibacillum aliphaticivorans</name>
    <dbReference type="NCBI Taxonomy" id="218208"/>
    <lineage>
        <taxon>Bacteria</taxon>
        <taxon>Pseudomonadati</taxon>
        <taxon>Thermodesulfobacteriota</taxon>
        <taxon>Desulfobacteria</taxon>
        <taxon>Desulfobacterales</taxon>
        <taxon>Desulfatibacillaceae</taxon>
        <taxon>Desulfatibacillum</taxon>
    </lineage>
</organism>
<dbReference type="PANTHER" id="PTHR33545">
    <property type="entry name" value="UPF0750 MEMBRANE PROTEIN YITT-RELATED"/>
    <property type="match status" value="1"/>
</dbReference>
<evidence type="ECO:0000256" key="5">
    <source>
        <dbReference type="ARBA" id="ARBA00023136"/>
    </source>
</evidence>
<reference evidence="8 9" key="1">
    <citation type="journal article" date="2012" name="Environ. Microbiol.">
        <title>The genome sequence of Desulfatibacillum alkenivorans AK-01: a blueprint for anaerobic alkane oxidation.</title>
        <authorList>
            <person name="Callaghan A.V."/>
            <person name="Morris B.E."/>
            <person name="Pereira I.A."/>
            <person name="McInerney M.J."/>
            <person name="Austin R.N."/>
            <person name="Groves J.T."/>
            <person name="Kukor J.J."/>
            <person name="Suflita J.M."/>
            <person name="Young L.Y."/>
            <person name="Zylstra G.J."/>
            <person name="Wawrik B."/>
        </authorList>
    </citation>
    <scope>NUCLEOTIDE SEQUENCE [LARGE SCALE GENOMIC DNA]</scope>
    <source>
        <strain evidence="8 9">AK-01</strain>
    </source>
</reference>
<evidence type="ECO:0000256" key="3">
    <source>
        <dbReference type="ARBA" id="ARBA00022692"/>
    </source>
</evidence>
<dbReference type="Pfam" id="PF02588">
    <property type="entry name" value="YitT_membrane"/>
    <property type="match status" value="1"/>
</dbReference>
<name>B8F9C7_DESAL</name>
<dbReference type="Proteomes" id="UP000000739">
    <property type="component" value="Chromosome"/>
</dbReference>
<evidence type="ECO:0000256" key="6">
    <source>
        <dbReference type="SAM" id="Phobius"/>
    </source>
</evidence>
<dbReference type="CDD" id="cd16380">
    <property type="entry name" value="YitT_C"/>
    <property type="match status" value="1"/>
</dbReference>
<keyword evidence="4 6" id="KW-1133">Transmembrane helix</keyword>
<dbReference type="EMBL" id="CP001322">
    <property type="protein sequence ID" value="ACL02873.1"/>
    <property type="molecule type" value="Genomic_DNA"/>
</dbReference>
<proteinExistence type="predicted"/>
<evidence type="ECO:0000256" key="4">
    <source>
        <dbReference type="ARBA" id="ARBA00022989"/>
    </source>
</evidence>
<dbReference type="InterPro" id="IPR051461">
    <property type="entry name" value="UPF0750_membrane"/>
</dbReference>
<keyword evidence="2" id="KW-1003">Cell membrane</keyword>
<evidence type="ECO:0000313" key="9">
    <source>
        <dbReference type="Proteomes" id="UP000000739"/>
    </source>
</evidence>
<feature type="transmembrane region" description="Helical" evidence="6">
    <location>
        <begin position="159"/>
        <end position="178"/>
    </location>
</feature>
<dbReference type="KEGG" id="dal:Dalk_1170"/>
<dbReference type="eggNOG" id="COG1284">
    <property type="taxonomic scope" value="Bacteria"/>
</dbReference>
<comment type="subcellular location">
    <subcellularLocation>
        <location evidence="1">Cell membrane</location>
        <topology evidence="1">Multi-pass membrane protein</topology>
    </subcellularLocation>
</comment>
<evidence type="ECO:0000256" key="1">
    <source>
        <dbReference type="ARBA" id="ARBA00004651"/>
    </source>
</evidence>
<dbReference type="AlphaFoldDB" id="B8F9C7"/>
<feature type="transmembrane region" description="Helical" evidence="6">
    <location>
        <begin position="20"/>
        <end position="41"/>
    </location>
</feature>
<evidence type="ECO:0000259" key="7">
    <source>
        <dbReference type="Pfam" id="PF10035"/>
    </source>
</evidence>
<dbReference type="RefSeq" id="WP_012610310.1">
    <property type="nucleotide sequence ID" value="NC_011768.1"/>
</dbReference>
<dbReference type="PANTHER" id="PTHR33545:SF5">
    <property type="entry name" value="UPF0750 MEMBRANE PROTEIN YITT"/>
    <property type="match status" value="1"/>
</dbReference>
<dbReference type="PIRSF" id="PIRSF006483">
    <property type="entry name" value="Membrane_protein_YitT"/>
    <property type="match status" value="1"/>
</dbReference>
<feature type="transmembrane region" description="Helical" evidence="6">
    <location>
        <begin position="89"/>
        <end position="106"/>
    </location>
</feature>
<gene>
    <name evidence="8" type="ordered locus">Dalk_1170</name>
</gene>
<dbReference type="InterPro" id="IPR019264">
    <property type="entry name" value="DUF2179"/>
</dbReference>
<keyword evidence="3 6" id="KW-0812">Transmembrane</keyword>
<sequence>MVSDTCSDNQSRGMAYSPAWNMFLIFAGSLIAVAALKGIAVHQHLVPGGVFGLALLIHYAGVGISAGILFMLLNIPLAILGYLNISKRFILYSIWAMAVSTIAYEVMDLNFGIENPIYASIACGGIMGFGMGVVLRTLGSNGGMDIAAIILNRKYNIGIGKTYFVFNLLLFCASAAVINHDLVIGSILTVFVASVTIDYVLSMFSNRKMVMIISQEAQCIVDDIMTHLKQGATMLQGQGCYSRTPRPVIMTITNNVQLRRLEEIVFTKDPQAIFIVENTFAVLGSGFTKRKLY</sequence>
<evidence type="ECO:0000313" key="8">
    <source>
        <dbReference type="EMBL" id="ACL02873.1"/>
    </source>
</evidence>
<dbReference type="HOGENOM" id="CLU_063199_1_1_7"/>
<protein>
    <recommendedName>
        <fullName evidence="7">DUF2179 domain-containing protein</fullName>
    </recommendedName>
</protein>
<dbReference type="Pfam" id="PF10035">
    <property type="entry name" value="DUF2179"/>
    <property type="match status" value="1"/>
</dbReference>
<keyword evidence="5 6" id="KW-0472">Membrane</keyword>
<dbReference type="GO" id="GO:0005886">
    <property type="term" value="C:plasma membrane"/>
    <property type="evidence" value="ECO:0007669"/>
    <property type="project" value="UniProtKB-SubCell"/>
</dbReference>
<dbReference type="Gene3D" id="3.30.70.120">
    <property type="match status" value="1"/>
</dbReference>
<keyword evidence="9" id="KW-1185">Reference proteome</keyword>
<feature type="transmembrane region" description="Helical" evidence="6">
    <location>
        <begin position="53"/>
        <end position="77"/>
    </location>
</feature>
<feature type="domain" description="DUF2179" evidence="7">
    <location>
        <begin position="231"/>
        <end position="284"/>
    </location>
</feature>
<dbReference type="InterPro" id="IPR015867">
    <property type="entry name" value="N-reg_PII/ATP_PRibTrfase_C"/>
</dbReference>
<accession>B8F9C7</accession>
<feature type="transmembrane region" description="Helical" evidence="6">
    <location>
        <begin position="184"/>
        <end position="201"/>
    </location>
</feature>